<dbReference type="EMBL" id="PP869283">
    <property type="protein sequence ID" value="XCN28541.1"/>
    <property type="molecule type" value="Genomic_DNA"/>
</dbReference>
<sequence length="118" mass="14067">MRRVFETAHALTRQFISTYGGDYRGQFIVTLKMLCEEKKNIKLRLERLIEEKRQKGITSINVYFKNGVSLFGDVACIDVNNNNFIFRDFLKEKYIKTTRRTSFHSLMKIDYRLVDWVS</sequence>
<reference evidence="1" key="1">
    <citation type="submission" date="2024-06" db="EMBL/GenBank/DDBJ databases">
        <authorList>
            <person name="Li M."/>
        </authorList>
    </citation>
    <scope>NUCLEOTIDE SEQUENCE</scope>
</reference>
<gene>
    <name evidence="1" type="ORF">vBCPPX44_1</name>
</gene>
<proteinExistence type="predicted"/>
<organism evidence="1">
    <name type="scientific">Clostridium phage vB_CPP_X44</name>
    <dbReference type="NCBI Taxonomy" id="3232179"/>
    <lineage>
        <taxon>Viruses</taxon>
        <taxon>Duplodnaviria</taxon>
        <taxon>Heunggongvirae</taxon>
        <taxon>Uroviricota</taxon>
        <taxon>Caudoviricetes</taxon>
    </lineage>
</organism>
<evidence type="ECO:0000313" key="1">
    <source>
        <dbReference type="EMBL" id="XCN28541.1"/>
    </source>
</evidence>
<accession>A0AAU8KZV9</accession>
<name>A0AAU8KZV9_9CAUD</name>
<protein>
    <submittedName>
        <fullName evidence="1">Uncharacterized protein</fullName>
    </submittedName>
</protein>